<dbReference type="EMBL" id="CP059851">
    <property type="protein sequence ID" value="QMW21490.1"/>
    <property type="molecule type" value="Genomic_DNA"/>
</dbReference>
<evidence type="ECO:0000313" key="3">
    <source>
        <dbReference type="Proteomes" id="UP000515292"/>
    </source>
</evidence>
<dbReference type="RefSeq" id="WP_182294339.1">
    <property type="nucleotide sequence ID" value="NZ_CP059851.1"/>
</dbReference>
<dbReference type="AlphaFoldDB" id="A0A7G5IDP8"/>
<feature type="transmembrane region" description="Helical" evidence="1">
    <location>
        <begin position="97"/>
        <end position="117"/>
    </location>
</feature>
<evidence type="ECO:0000313" key="2">
    <source>
        <dbReference type="EMBL" id="QMW21490.1"/>
    </source>
</evidence>
<reference evidence="2 3" key="1">
    <citation type="submission" date="2020-07" db="EMBL/GenBank/DDBJ databases">
        <title>Complete genome sequence for Sandaracinobacter sp. M6.</title>
        <authorList>
            <person name="Tang Y."/>
            <person name="Liu Q."/>
            <person name="Guo Z."/>
            <person name="Lei P."/>
            <person name="Huang B."/>
        </authorList>
    </citation>
    <scope>NUCLEOTIDE SEQUENCE [LARGE SCALE GENOMIC DNA]</scope>
    <source>
        <strain evidence="2 3">M6</strain>
    </source>
</reference>
<proteinExistence type="predicted"/>
<dbReference type="Proteomes" id="UP000515292">
    <property type="component" value="Chromosome"/>
</dbReference>
<dbReference type="Gene3D" id="1.10.10.10">
    <property type="entry name" value="Winged helix-like DNA-binding domain superfamily/Winged helix DNA-binding domain"/>
    <property type="match status" value="1"/>
</dbReference>
<gene>
    <name evidence="2" type="ORF">H3309_08605</name>
</gene>
<accession>A0A7G5IDP8</accession>
<evidence type="ECO:0000256" key="1">
    <source>
        <dbReference type="SAM" id="Phobius"/>
    </source>
</evidence>
<dbReference type="InterPro" id="IPR036388">
    <property type="entry name" value="WH-like_DNA-bd_sf"/>
</dbReference>
<sequence length="518" mass="54254">MTGDPIPVRATGELVRLRGWKDIARRLGVDERTVKRWEETRGLPVHRVPGEARAPVYAYESELVAWLKAGRGAAPGEAADPPAAIEAAAVPAPRRPVTLALLAGAVVLLGVGGLIGWQRFADARQTAATRLEAVQSLAASQVAAMNERLEAEPGTLALRARLVAEAVAVLGRVSGEGNAAPTLRMQTAEAWARLAELQWSRDRPSLSDPVAAGRSLRQAAGLLEGLPGEAARWARARVAVARAELMAAQGASADAAGQVALLRAAGDLPATLAGRAALAEAGLAIWRGDDQAALRLATPVARARPAGSEGPLVQLKAQELVAEAHYYGGRGDAALAGYRAAAALAAACAATEADVRWRWALLRQQWNVGSTLLALERPGEAVAPLRASVVGWERLLAADADDGAVARWVMVTRLDLGQALVRDGQGAAGVAALRASVAARRAWLRRHPDSVEAARGLVTGIAALGDGLVLTGAKGEACASFDEAATVAGDLRRVRRLTVLDERTMVKMLDESRRRHCA</sequence>
<keyword evidence="3" id="KW-1185">Reference proteome</keyword>
<dbReference type="SUPFAM" id="SSF46955">
    <property type="entry name" value="Putative DNA-binding domain"/>
    <property type="match status" value="1"/>
</dbReference>
<dbReference type="KEGG" id="sand:H3309_08605"/>
<dbReference type="InterPro" id="IPR009061">
    <property type="entry name" value="DNA-bd_dom_put_sf"/>
</dbReference>
<keyword evidence="1" id="KW-0472">Membrane</keyword>
<keyword evidence="1" id="KW-0812">Transmembrane</keyword>
<protein>
    <submittedName>
        <fullName evidence="2">Uncharacterized protein</fullName>
    </submittedName>
</protein>
<keyword evidence="1" id="KW-1133">Transmembrane helix</keyword>
<name>A0A7G5IDP8_9SPHN</name>
<organism evidence="2 3">
    <name type="scientific">Sandaracinobacteroides saxicola</name>
    <dbReference type="NCBI Taxonomy" id="2759707"/>
    <lineage>
        <taxon>Bacteria</taxon>
        <taxon>Pseudomonadati</taxon>
        <taxon>Pseudomonadota</taxon>
        <taxon>Alphaproteobacteria</taxon>
        <taxon>Sphingomonadales</taxon>
        <taxon>Sphingosinicellaceae</taxon>
        <taxon>Sandaracinobacteroides</taxon>
    </lineage>
</organism>